<accession>A0AC35GLW7</accession>
<dbReference type="Proteomes" id="UP000887580">
    <property type="component" value="Unplaced"/>
</dbReference>
<proteinExistence type="predicted"/>
<sequence length="132" mass="15579">MIVKAPKESECKSSLPKKRKVPTETVKDDEIIIKPPNFETINYNQDGSEKKRLFIFDEKDNTKFVNFNGNGASKPRLLIFLENDKTKCYEYFWDKRQQCFRCLGCVVMKKNLTAKVFKENEKEYVKLKNSDH</sequence>
<protein>
    <submittedName>
        <fullName evidence="2">Uncharacterized protein</fullName>
    </submittedName>
</protein>
<reference evidence="2" key="1">
    <citation type="submission" date="2022-11" db="UniProtKB">
        <authorList>
            <consortium name="WormBaseParasite"/>
        </authorList>
    </citation>
    <scope>IDENTIFICATION</scope>
</reference>
<name>A0AC35GLW7_9BILA</name>
<dbReference type="WBParaSite" id="PS1159_v2.g6754.t1">
    <property type="protein sequence ID" value="PS1159_v2.g6754.t1"/>
    <property type="gene ID" value="PS1159_v2.g6754"/>
</dbReference>
<evidence type="ECO:0000313" key="1">
    <source>
        <dbReference type="Proteomes" id="UP000887580"/>
    </source>
</evidence>
<organism evidence="1 2">
    <name type="scientific">Panagrolaimus sp. PS1159</name>
    <dbReference type="NCBI Taxonomy" id="55785"/>
    <lineage>
        <taxon>Eukaryota</taxon>
        <taxon>Metazoa</taxon>
        <taxon>Ecdysozoa</taxon>
        <taxon>Nematoda</taxon>
        <taxon>Chromadorea</taxon>
        <taxon>Rhabditida</taxon>
        <taxon>Tylenchina</taxon>
        <taxon>Panagrolaimomorpha</taxon>
        <taxon>Panagrolaimoidea</taxon>
        <taxon>Panagrolaimidae</taxon>
        <taxon>Panagrolaimus</taxon>
    </lineage>
</organism>
<evidence type="ECO:0000313" key="2">
    <source>
        <dbReference type="WBParaSite" id="PS1159_v2.g6754.t1"/>
    </source>
</evidence>